<accession>A0AAD9JEZ4</accession>
<protein>
    <submittedName>
        <fullName evidence="2">Uncharacterized protein</fullName>
    </submittedName>
</protein>
<dbReference type="Proteomes" id="UP001208570">
    <property type="component" value="Unassembled WGS sequence"/>
</dbReference>
<feature type="signal peptide" evidence="1">
    <location>
        <begin position="1"/>
        <end position="23"/>
    </location>
</feature>
<organism evidence="2 3">
    <name type="scientific">Paralvinella palmiformis</name>
    <dbReference type="NCBI Taxonomy" id="53620"/>
    <lineage>
        <taxon>Eukaryota</taxon>
        <taxon>Metazoa</taxon>
        <taxon>Spiralia</taxon>
        <taxon>Lophotrochozoa</taxon>
        <taxon>Annelida</taxon>
        <taxon>Polychaeta</taxon>
        <taxon>Sedentaria</taxon>
        <taxon>Canalipalpata</taxon>
        <taxon>Terebellida</taxon>
        <taxon>Terebelliformia</taxon>
        <taxon>Alvinellidae</taxon>
        <taxon>Paralvinella</taxon>
    </lineage>
</organism>
<dbReference type="EMBL" id="JAODUP010000344">
    <property type="protein sequence ID" value="KAK2151954.1"/>
    <property type="molecule type" value="Genomic_DNA"/>
</dbReference>
<keyword evidence="1" id="KW-0732">Signal</keyword>
<feature type="chain" id="PRO_5042103263" evidence="1">
    <location>
        <begin position="24"/>
        <end position="139"/>
    </location>
</feature>
<keyword evidence="3" id="KW-1185">Reference proteome</keyword>
<gene>
    <name evidence="2" type="ORF">LSH36_344g00015</name>
</gene>
<evidence type="ECO:0000313" key="3">
    <source>
        <dbReference type="Proteomes" id="UP001208570"/>
    </source>
</evidence>
<sequence>MYFLLSSLIIIWLFLELNTTSYSLLKSSPILSIILIEPLFGDNKHKSSAYPRSPSLGKVLKQALRKGNNKSNFPQSFNIENSTVSNKTEIADAFNKFFVNIGLNLSKNVPTLNLPPSMQQVIGIHTRCPMHVYIIHGMN</sequence>
<reference evidence="2" key="1">
    <citation type="journal article" date="2023" name="Mol. Biol. Evol.">
        <title>Third-Generation Sequencing Reveals the Adaptive Role of the Epigenome in Three Deep-Sea Polychaetes.</title>
        <authorList>
            <person name="Perez M."/>
            <person name="Aroh O."/>
            <person name="Sun Y."/>
            <person name="Lan Y."/>
            <person name="Juniper S.K."/>
            <person name="Young C.R."/>
            <person name="Angers B."/>
            <person name="Qian P.Y."/>
        </authorList>
    </citation>
    <scope>NUCLEOTIDE SEQUENCE</scope>
    <source>
        <strain evidence="2">P08H-3</strain>
    </source>
</reference>
<proteinExistence type="predicted"/>
<evidence type="ECO:0000256" key="1">
    <source>
        <dbReference type="SAM" id="SignalP"/>
    </source>
</evidence>
<name>A0AAD9JEZ4_9ANNE</name>
<evidence type="ECO:0000313" key="2">
    <source>
        <dbReference type="EMBL" id="KAK2151954.1"/>
    </source>
</evidence>
<comment type="caution">
    <text evidence="2">The sequence shown here is derived from an EMBL/GenBank/DDBJ whole genome shotgun (WGS) entry which is preliminary data.</text>
</comment>
<dbReference type="AlphaFoldDB" id="A0AAD9JEZ4"/>